<dbReference type="STRING" id="1245745.A0A0A2WL97"/>
<dbReference type="PANTHER" id="PTHR43364">
    <property type="entry name" value="NADH-SPECIFIC METHYLGLYOXAL REDUCTASE-RELATED"/>
    <property type="match status" value="1"/>
</dbReference>
<keyword evidence="5 12" id="KW-0812">Transmembrane</keyword>
<evidence type="ECO:0000256" key="10">
    <source>
        <dbReference type="ARBA" id="ARBA00023136"/>
    </source>
</evidence>
<dbReference type="GO" id="GO:0046914">
    <property type="term" value="F:transition metal ion binding"/>
    <property type="evidence" value="ECO:0007669"/>
    <property type="project" value="InterPro"/>
</dbReference>
<evidence type="ECO:0000256" key="8">
    <source>
        <dbReference type="ARBA" id="ARBA00023015"/>
    </source>
</evidence>
<dbReference type="GO" id="GO:0016020">
    <property type="term" value="C:membrane"/>
    <property type="evidence" value="ECO:0007669"/>
    <property type="project" value="UniProtKB-SubCell"/>
</dbReference>
<dbReference type="AlphaFoldDB" id="A0A0A2WL97"/>
<keyword evidence="9" id="KW-0238">DNA-binding</keyword>
<evidence type="ECO:0000259" key="13">
    <source>
        <dbReference type="PROSITE" id="PS50944"/>
    </source>
</evidence>
<dbReference type="InterPro" id="IPR036388">
    <property type="entry name" value="WH-like_DNA-bd_sf"/>
</dbReference>
<evidence type="ECO:0000256" key="11">
    <source>
        <dbReference type="ARBA" id="ARBA00023163"/>
    </source>
</evidence>
<dbReference type="GO" id="GO:0055085">
    <property type="term" value="P:transmembrane transport"/>
    <property type="evidence" value="ECO:0007669"/>
    <property type="project" value="InterPro"/>
</dbReference>
<dbReference type="InterPro" id="IPR036390">
    <property type="entry name" value="WH_DNA-bd_sf"/>
</dbReference>
<feature type="transmembrane region" description="Helical" evidence="12">
    <location>
        <begin position="408"/>
        <end position="431"/>
    </location>
</feature>
<dbReference type="PROSITE" id="PS50944">
    <property type="entry name" value="HTH_DTXR"/>
    <property type="match status" value="1"/>
</dbReference>
<gene>
    <name evidence="14" type="ORF">BBAD15_g184</name>
</gene>
<dbReference type="InterPro" id="IPR023210">
    <property type="entry name" value="NADP_OxRdtase_dom"/>
</dbReference>
<dbReference type="Gene3D" id="1.10.10.10">
    <property type="entry name" value="Winged helix-like DNA-binding domain superfamily/Winged helix DNA-binding domain"/>
    <property type="match status" value="1"/>
</dbReference>
<accession>A0A0A2WL97</accession>
<dbReference type="GO" id="GO:0016491">
    <property type="term" value="F:oxidoreductase activity"/>
    <property type="evidence" value="ECO:0007669"/>
    <property type="project" value="UniProtKB-KW"/>
</dbReference>
<evidence type="ECO:0000256" key="4">
    <source>
        <dbReference type="ARBA" id="ARBA00022448"/>
    </source>
</evidence>
<keyword evidence="7" id="KW-0560">Oxidoreductase</keyword>
<dbReference type="InterPro" id="IPR022687">
    <property type="entry name" value="HTH_DTXR"/>
</dbReference>
<evidence type="ECO:0000256" key="2">
    <source>
        <dbReference type="ARBA" id="ARBA00005179"/>
    </source>
</evidence>
<evidence type="ECO:0000256" key="3">
    <source>
        <dbReference type="ARBA" id="ARBA00007871"/>
    </source>
</evidence>
<keyword evidence="6 12" id="KW-1133">Transmembrane helix</keyword>
<dbReference type="PANTHER" id="PTHR43364:SF4">
    <property type="entry name" value="NAD(P)-LINKED OXIDOREDUCTASE SUPERFAMILY PROTEIN"/>
    <property type="match status" value="1"/>
</dbReference>
<proteinExistence type="inferred from homology"/>
<dbReference type="Gene3D" id="1.10.60.10">
    <property type="entry name" value="Iron dependent repressor, metal binding and dimerisation domain"/>
    <property type="match status" value="1"/>
</dbReference>
<dbReference type="CDD" id="cd19091">
    <property type="entry name" value="AKR_PsAKR"/>
    <property type="match status" value="1"/>
</dbReference>
<evidence type="ECO:0000313" key="14">
    <source>
        <dbReference type="EMBL" id="KGQ13864.1"/>
    </source>
</evidence>
<evidence type="ECO:0000256" key="7">
    <source>
        <dbReference type="ARBA" id="ARBA00023002"/>
    </source>
</evidence>
<dbReference type="Pfam" id="PF03600">
    <property type="entry name" value="CitMHS"/>
    <property type="match status" value="1"/>
</dbReference>
<dbReference type="GO" id="GO:0046983">
    <property type="term" value="F:protein dimerization activity"/>
    <property type="evidence" value="ECO:0007669"/>
    <property type="project" value="InterPro"/>
</dbReference>
<dbReference type="CDD" id="cd01117">
    <property type="entry name" value="YbiR_permease"/>
    <property type="match status" value="1"/>
</dbReference>
<dbReference type="SUPFAM" id="SSF46785">
    <property type="entry name" value="Winged helix' DNA-binding domain"/>
    <property type="match status" value="1"/>
</dbReference>
<evidence type="ECO:0000256" key="12">
    <source>
        <dbReference type="SAM" id="Phobius"/>
    </source>
</evidence>
<feature type="transmembrane region" description="Helical" evidence="12">
    <location>
        <begin position="379"/>
        <end position="402"/>
    </location>
</feature>
<reference evidence="14 15" key="1">
    <citation type="submission" date="2012-10" db="EMBL/GenBank/DDBJ databases">
        <title>Genome sequencing and analysis of entomopathogenic fungi Beauveria bassiana D1-5.</title>
        <authorList>
            <person name="Li Q."/>
            <person name="Wang L."/>
            <person name="Zhang Z."/>
            <person name="Wang Q."/>
            <person name="Ren J."/>
            <person name="Wang M."/>
            <person name="Xu W."/>
            <person name="Wang J."/>
            <person name="Lu Y."/>
            <person name="Du Q."/>
            <person name="Sun Z."/>
        </authorList>
    </citation>
    <scope>NUCLEOTIDE SEQUENCE [LARGE SCALE GENOMIC DNA]</scope>
    <source>
        <strain evidence="14 15">D1-5</strain>
    </source>
</reference>
<evidence type="ECO:0000256" key="9">
    <source>
        <dbReference type="ARBA" id="ARBA00023125"/>
    </source>
</evidence>
<dbReference type="GO" id="GO:0003700">
    <property type="term" value="F:DNA-binding transcription factor activity"/>
    <property type="evidence" value="ECO:0007669"/>
    <property type="project" value="InterPro"/>
</dbReference>
<dbReference type="InterPro" id="IPR050523">
    <property type="entry name" value="AKR_Detox_Biosynth"/>
</dbReference>
<keyword evidence="10 12" id="KW-0472">Membrane</keyword>
<evidence type="ECO:0000256" key="1">
    <source>
        <dbReference type="ARBA" id="ARBA00004141"/>
    </source>
</evidence>
<feature type="transmembrane region" description="Helical" evidence="12">
    <location>
        <begin position="298"/>
        <end position="317"/>
    </location>
</feature>
<dbReference type="InterPro" id="IPR004680">
    <property type="entry name" value="Cit_transptr-like_dom"/>
</dbReference>
<evidence type="ECO:0000313" key="15">
    <source>
        <dbReference type="Proteomes" id="UP000030106"/>
    </source>
</evidence>
<dbReference type="NCBIfam" id="NF008273">
    <property type="entry name" value="PRK11050.1"/>
    <property type="match status" value="1"/>
</dbReference>
<dbReference type="OrthoDB" id="1720422at2759"/>
<dbReference type="HOGENOM" id="CLU_349487_0_0_1"/>
<feature type="domain" description="HTH dtxR-type" evidence="13">
    <location>
        <begin position="34"/>
        <end position="95"/>
    </location>
</feature>
<sequence length="806" mass="89333">MSRRAGQKNSEKVTPLPNIEEHVEGFRQVREAHRRELIDDYVELISDLIHEVGEVRQVDMAARLGVSQPTVAKMLKRLASVGLIEQIPWRGVFLTPEGEKLAQQSRERHQIVENFFLALGISPETARIDAEGVEHHVSEETLEAFRKFSAERGVELSGYFDVLGRKMVARFANERQLALFMVAAAAALSTFLTNDVALFIIVPLTITLKKLCSVPASKLIIFEALAVNAGSLLTPIGNPQNILLWGHAGISFGAFTWQMLPLALAMAISLLVLAWVCFKPKPLRYRGEVNESRWQPKLVWCCLAFYIVFILALELKLELWGLGLIALGFLMLARKVLLSIDWSLLVVFVVMFIDVHLITQLPALQHSLQGVARLSSGELFGLGILLSQFISNVPATILLLNYVPASLLLAFAVNIGGFGLLPGSLANLIALRMANDRRIWWRFHLYSLPMLLWAALVGYGLLLLLRNTGLFVSELCLGTMTFGGEDGIWGKIGQLAQNDADKLVGRALEAGINFIDTANVYSGGRSEIITGQALKNLNVPRENVVVATKAFGETGTAGPNSRGSSRFHLLNSIEESLQRLQLDYIDLYQLHGFDPATPIEETLRALDSLVQQGLVRYIGVSNWAAWQIMKALGISERLGLARFASLQAYYTLAGRDLERELVPMMQSEGVGLMVWSPLAGGLLSGKYDRDGKAETGSRRLEFDFPPVNRDRAFDCVDVMRDIAGVKGVSVAQIALAWLLHQQAVTTVIVGAKRIEQLDDNIAATGVQFSADELERLNAVSELPREYPGWMLERQGEYRREQLKRQS</sequence>
<evidence type="ECO:0000256" key="6">
    <source>
        <dbReference type="ARBA" id="ARBA00022989"/>
    </source>
</evidence>
<dbReference type="Pfam" id="PF00248">
    <property type="entry name" value="Aldo_ket_red"/>
    <property type="match status" value="1"/>
</dbReference>
<dbReference type="Proteomes" id="UP000030106">
    <property type="component" value="Unassembled WGS sequence"/>
</dbReference>
<feature type="transmembrane region" description="Helical" evidence="12">
    <location>
        <begin position="337"/>
        <end position="358"/>
    </location>
</feature>
<dbReference type="GO" id="GO:0005829">
    <property type="term" value="C:cytosol"/>
    <property type="evidence" value="ECO:0007669"/>
    <property type="project" value="TreeGrafter"/>
</dbReference>
<comment type="subcellular location">
    <subcellularLocation>
        <location evidence="1">Membrane</location>
        <topology evidence="1">Multi-pass membrane protein</topology>
    </subcellularLocation>
</comment>
<dbReference type="SMART" id="SM00529">
    <property type="entry name" value="HTH_DTXR"/>
    <property type="match status" value="1"/>
</dbReference>
<dbReference type="FunFam" id="1.10.10.10:FF:000108">
    <property type="entry name" value="Mn-dependent transcriptional regulator MntR"/>
    <property type="match status" value="1"/>
</dbReference>
<comment type="pathway">
    <text evidence="2">Secondary metabolite biosynthesis.</text>
</comment>
<dbReference type="InterPro" id="IPR022689">
    <property type="entry name" value="Iron_dep_repressor"/>
</dbReference>
<dbReference type="InterPro" id="IPR036812">
    <property type="entry name" value="NAD(P)_OxRdtase_dom_sf"/>
</dbReference>
<feature type="transmembrane region" description="Helical" evidence="12">
    <location>
        <begin position="177"/>
        <end position="201"/>
    </location>
</feature>
<dbReference type="Pfam" id="PF02742">
    <property type="entry name" value="Fe_dep_repr_C"/>
    <property type="match status" value="1"/>
</dbReference>
<keyword evidence="4" id="KW-0813">Transport</keyword>
<dbReference type="InterPro" id="IPR036421">
    <property type="entry name" value="Fe_dep_repressor_sf"/>
</dbReference>
<dbReference type="Gene3D" id="3.20.20.100">
    <property type="entry name" value="NADP-dependent oxidoreductase domain"/>
    <property type="match status" value="1"/>
</dbReference>
<comment type="similarity">
    <text evidence="3">Belongs to the DtxR/MntR family.</text>
</comment>
<name>A0A0A2WL97_BEABA</name>
<dbReference type="GO" id="GO:0003677">
    <property type="term" value="F:DNA binding"/>
    <property type="evidence" value="ECO:0007669"/>
    <property type="project" value="UniProtKB-KW"/>
</dbReference>
<dbReference type="FunFam" id="3.20.20.100:FF:000004">
    <property type="entry name" value="Oxidoreductase, aldo/keto reductase"/>
    <property type="match status" value="1"/>
</dbReference>
<evidence type="ECO:0000256" key="5">
    <source>
        <dbReference type="ARBA" id="ARBA00022692"/>
    </source>
</evidence>
<comment type="caution">
    <text evidence="14">The sequence shown here is derived from an EMBL/GenBank/DDBJ whole genome shotgun (WGS) entry which is preliminary data.</text>
</comment>
<feature type="transmembrane region" description="Helical" evidence="12">
    <location>
        <begin position="259"/>
        <end position="278"/>
    </location>
</feature>
<feature type="transmembrane region" description="Helical" evidence="12">
    <location>
        <begin position="443"/>
        <end position="465"/>
    </location>
</feature>
<protein>
    <submittedName>
        <fullName evidence="14">Inner membrane protein YbiR</fullName>
    </submittedName>
</protein>
<dbReference type="EMBL" id="ANFO01000019">
    <property type="protein sequence ID" value="KGQ13864.1"/>
    <property type="molecule type" value="Genomic_DNA"/>
</dbReference>
<keyword evidence="8" id="KW-0805">Transcription regulation</keyword>
<organism evidence="14 15">
    <name type="scientific">Beauveria bassiana D1-5</name>
    <dbReference type="NCBI Taxonomy" id="1245745"/>
    <lineage>
        <taxon>Eukaryota</taxon>
        <taxon>Fungi</taxon>
        <taxon>Dikarya</taxon>
        <taxon>Ascomycota</taxon>
        <taxon>Pezizomycotina</taxon>
        <taxon>Sordariomycetes</taxon>
        <taxon>Hypocreomycetidae</taxon>
        <taxon>Hypocreales</taxon>
        <taxon>Cordycipitaceae</taxon>
        <taxon>Beauveria</taxon>
    </lineage>
</organism>
<dbReference type="InterPro" id="IPR001367">
    <property type="entry name" value="Fe_dep_repressor"/>
</dbReference>
<dbReference type="SUPFAM" id="SSF51430">
    <property type="entry name" value="NAD(P)-linked oxidoreductase"/>
    <property type="match status" value="1"/>
</dbReference>
<keyword evidence="11" id="KW-0804">Transcription</keyword>
<dbReference type="Pfam" id="PF01325">
    <property type="entry name" value="Fe_dep_repress"/>
    <property type="match status" value="1"/>
</dbReference>